<comment type="caution">
    <text evidence="5">The sequence shown here is derived from an EMBL/GenBank/DDBJ whole genome shotgun (WGS) entry which is preliminary data.</text>
</comment>
<accession>A0ABD2JYD3</accession>
<comment type="subunit">
    <text evidence="4">The 26S proteasome consists of a 20S proteasome core and two 19S regulatory subunits. The 20S proteasome core is composed of 28 subunits that are arranged in four stacked rings, resulting in a barrel-shaped structure. The two end rings are each formed by seven alpha subunits, and the two central rings are each formed by seven beta subunits. The catalytic chamber with the active sites is on the inside of the barrel.</text>
</comment>
<dbReference type="InterPro" id="IPR001353">
    <property type="entry name" value="Proteasome_sua/b"/>
</dbReference>
<evidence type="ECO:0008006" key="7">
    <source>
        <dbReference type="Google" id="ProtNLM"/>
    </source>
</evidence>
<dbReference type="EMBL" id="JBICBT010000879">
    <property type="protein sequence ID" value="KAL3095607.1"/>
    <property type="molecule type" value="Genomic_DNA"/>
</dbReference>
<dbReference type="SUPFAM" id="SSF56235">
    <property type="entry name" value="N-terminal nucleophile aminohydrolases (Ntn hydrolases)"/>
    <property type="match status" value="1"/>
</dbReference>
<evidence type="ECO:0000313" key="5">
    <source>
        <dbReference type="EMBL" id="KAL3095607.1"/>
    </source>
</evidence>
<comment type="subcellular location">
    <subcellularLocation>
        <location evidence="1">Nucleus</location>
    </subcellularLocation>
</comment>
<proteinExistence type="predicted"/>
<dbReference type="GO" id="GO:0000502">
    <property type="term" value="C:proteasome complex"/>
    <property type="evidence" value="ECO:0007669"/>
    <property type="project" value="UniProtKB-KW"/>
</dbReference>
<dbReference type="PANTHER" id="PTHR32194:SF2">
    <property type="entry name" value="PROTEASOME SUBUNIT BETA TYPE-1"/>
    <property type="match status" value="1"/>
</dbReference>
<dbReference type="GO" id="GO:0005634">
    <property type="term" value="C:nucleus"/>
    <property type="evidence" value="ECO:0007669"/>
    <property type="project" value="UniProtKB-SubCell"/>
</dbReference>
<dbReference type="AlphaFoldDB" id="A0ABD2JYD3"/>
<sequence length="203" mass="23190">MAHFMLGIRTDNWVILAADTTHFLSGAIKISESHQKEYKLGPLTSMVCFGEAGDVDSFANWAKANCDLYSRRNGYELRPKEVHHWLRKNMADNLRSEDMWRVNAIIGGFDSTDKKAYLTMIDYLATNIPPQNFIFYGFPGAFAYSIMDSFYRPDLTEQEGLELVQRMIDQVKRRAMMDLAEYRVVVINSKSSRTIAGLKPKAA</sequence>
<evidence type="ECO:0000313" key="6">
    <source>
        <dbReference type="Proteomes" id="UP001620626"/>
    </source>
</evidence>
<evidence type="ECO:0000256" key="2">
    <source>
        <dbReference type="ARBA" id="ARBA00022490"/>
    </source>
</evidence>
<protein>
    <recommendedName>
        <fullName evidence="7">Proteasome subunit beta</fullName>
    </recommendedName>
</protein>
<dbReference type="InterPro" id="IPR029055">
    <property type="entry name" value="Ntn_hydrolases_N"/>
</dbReference>
<dbReference type="Pfam" id="PF00227">
    <property type="entry name" value="Proteasome"/>
    <property type="match status" value="1"/>
</dbReference>
<keyword evidence="3" id="KW-0647">Proteasome</keyword>
<evidence type="ECO:0000256" key="4">
    <source>
        <dbReference type="ARBA" id="ARBA00026071"/>
    </source>
</evidence>
<dbReference type="PANTHER" id="PTHR32194">
    <property type="entry name" value="METALLOPROTEASE TLDD"/>
    <property type="match status" value="1"/>
</dbReference>
<dbReference type="Proteomes" id="UP001620626">
    <property type="component" value="Unassembled WGS sequence"/>
</dbReference>
<evidence type="ECO:0000256" key="1">
    <source>
        <dbReference type="ARBA" id="ARBA00004123"/>
    </source>
</evidence>
<organism evidence="5 6">
    <name type="scientific">Heterodera trifolii</name>
    <dbReference type="NCBI Taxonomy" id="157864"/>
    <lineage>
        <taxon>Eukaryota</taxon>
        <taxon>Metazoa</taxon>
        <taxon>Ecdysozoa</taxon>
        <taxon>Nematoda</taxon>
        <taxon>Chromadorea</taxon>
        <taxon>Rhabditida</taxon>
        <taxon>Tylenchina</taxon>
        <taxon>Tylenchomorpha</taxon>
        <taxon>Tylenchoidea</taxon>
        <taxon>Heteroderidae</taxon>
        <taxon>Heteroderinae</taxon>
        <taxon>Heterodera</taxon>
    </lineage>
</organism>
<reference evidence="5 6" key="1">
    <citation type="submission" date="2024-10" db="EMBL/GenBank/DDBJ databases">
        <authorList>
            <person name="Kim D."/>
        </authorList>
    </citation>
    <scope>NUCLEOTIDE SEQUENCE [LARGE SCALE GENOMIC DNA]</scope>
    <source>
        <strain evidence="5">BH-2024</strain>
    </source>
</reference>
<keyword evidence="6" id="KW-1185">Reference proteome</keyword>
<keyword evidence="2" id="KW-0963">Cytoplasm</keyword>
<gene>
    <name evidence="5" type="ORF">niasHT_024433</name>
</gene>
<dbReference type="Gene3D" id="3.60.20.10">
    <property type="entry name" value="Glutamine Phosphoribosylpyrophosphate, subunit 1, domain 1"/>
    <property type="match status" value="1"/>
</dbReference>
<name>A0ABD2JYD3_9BILA</name>
<evidence type="ECO:0000256" key="3">
    <source>
        <dbReference type="ARBA" id="ARBA00022942"/>
    </source>
</evidence>
<dbReference type="InterPro" id="IPR023333">
    <property type="entry name" value="Proteasome_suB-type"/>
</dbReference>